<evidence type="ECO:0000256" key="6">
    <source>
        <dbReference type="SAM" id="MobiDB-lite"/>
    </source>
</evidence>
<dbReference type="InterPro" id="IPR044898">
    <property type="entry name" value="CDI_dom_sf"/>
</dbReference>
<dbReference type="PANTHER" id="PTHR46776">
    <property type="entry name" value="CYCLIN-DEPENDENT KINASE INHIBITOR 4-RELATED"/>
    <property type="match status" value="1"/>
</dbReference>
<evidence type="ECO:0000256" key="4">
    <source>
        <dbReference type="ARBA" id="ARBA00023306"/>
    </source>
</evidence>
<evidence type="ECO:0000256" key="1">
    <source>
        <dbReference type="ARBA" id="ARBA00004642"/>
    </source>
</evidence>
<organism evidence="8 9">
    <name type="scientific">Vigna unguiculata</name>
    <name type="common">Cowpea</name>
    <dbReference type="NCBI Taxonomy" id="3917"/>
    <lineage>
        <taxon>Eukaryota</taxon>
        <taxon>Viridiplantae</taxon>
        <taxon>Streptophyta</taxon>
        <taxon>Embryophyta</taxon>
        <taxon>Tracheophyta</taxon>
        <taxon>Spermatophyta</taxon>
        <taxon>Magnoliopsida</taxon>
        <taxon>eudicotyledons</taxon>
        <taxon>Gunneridae</taxon>
        <taxon>Pentapetalae</taxon>
        <taxon>rosids</taxon>
        <taxon>fabids</taxon>
        <taxon>Fabales</taxon>
        <taxon>Fabaceae</taxon>
        <taxon>Papilionoideae</taxon>
        <taxon>50 kb inversion clade</taxon>
        <taxon>NPAAA clade</taxon>
        <taxon>indigoferoid/millettioid clade</taxon>
        <taxon>Phaseoleae</taxon>
        <taxon>Vigna</taxon>
    </lineage>
</organism>
<keyword evidence="9" id="KW-1185">Reference proteome</keyword>
<dbReference type="Gene3D" id="4.10.365.10">
    <property type="entry name" value="p27"/>
    <property type="match status" value="1"/>
</dbReference>
<comment type="subcellular location">
    <subcellularLocation>
        <location evidence="1">Nucleus</location>
        <location evidence="1">Nucleoplasm</location>
    </subcellularLocation>
</comment>
<dbReference type="EMBL" id="CP039348">
    <property type="protein sequence ID" value="QCD91321.1"/>
    <property type="molecule type" value="Genomic_DNA"/>
</dbReference>
<dbReference type="GO" id="GO:0005654">
    <property type="term" value="C:nucleoplasm"/>
    <property type="evidence" value="ECO:0007669"/>
    <property type="project" value="UniProtKB-SubCell"/>
</dbReference>
<dbReference type="GO" id="GO:0051726">
    <property type="term" value="P:regulation of cell cycle"/>
    <property type="evidence" value="ECO:0007669"/>
    <property type="project" value="InterPro"/>
</dbReference>
<dbReference type="PIRSF" id="PIRSF017811">
    <property type="entry name" value="CDK_inhib_pln"/>
    <property type="match status" value="1"/>
</dbReference>
<dbReference type="InterPro" id="IPR044275">
    <property type="entry name" value="KRP"/>
</dbReference>
<keyword evidence="4" id="KW-0131">Cell cycle</keyword>
<dbReference type="Proteomes" id="UP000501690">
    <property type="component" value="Linkage Group LG4"/>
</dbReference>
<dbReference type="AlphaFoldDB" id="A0A4D6LS46"/>
<dbReference type="InterPro" id="IPR003175">
    <property type="entry name" value="CDI_dom"/>
</dbReference>
<dbReference type="Pfam" id="PF02234">
    <property type="entry name" value="CDI"/>
    <property type="match status" value="1"/>
</dbReference>
<protein>
    <recommendedName>
        <fullName evidence="5">Cyclin-dependent kinase inhibitor</fullName>
    </recommendedName>
</protein>
<name>A0A4D6LS46_VIGUN</name>
<gene>
    <name evidence="8" type="ORF">DEO72_LG4g2286</name>
</gene>
<feature type="region of interest" description="Disordered" evidence="6">
    <location>
        <begin position="1"/>
        <end position="60"/>
    </location>
</feature>
<reference evidence="8 9" key="1">
    <citation type="submission" date="2019-04" db="EMBL/GenBank/DDBJ databases">
        <title>An improved genome assembly and genetic linkage map for asparagus bean, Vigna unguiculata ssp. sesquipedialis.</title>
        <authorList>
            <person name="Xia Q."/>
            <person name="Zhang R."/>
            <person name="Dong Y."/>
        </authorList>
    </citation>
    <scope>NUCLEOTIDE SEQUENCE [LARGE SCALE GENOMIC DNA]</scope>
    <source>
        <tissue evidence="8">Leaf</tissue>
    </source>
</reference>
<proteinExistence type="inferred from homology"/>
<dbReference type="Gramene" id="Vigun02g142900.2.v1.2">
    <property type="protein sequence ID" value="Vigun02g142900.2.v1.2"/>
    <property type="gene ID" value="Vigun02g142900.v1.2"/>
</dbReference>
<dbReference type="OrthoDB" id="9940972at2759"/>
<dbReference type="Gramene" id="Vigun02g142900.1.v1.2">
    <property type="protein sequence ID" value="Vigun02g142900.1.v1.2"/>
    <property type="gene ID" value="Vigun02g142900.v1.2"/>
</dbReference>
<keyword evidence="3 5" id="KW-0649">Protein kinase inhibitor</keyword>
<evidence type="ECO:0000256" key="3">
    <source>
        <dbReference type="ARBA" id="ARBA00023013"/>
    </source>
</evidence>
<dbReference type="Gramene" id="Vigun02g142900.3.v1.2">
    <property type="protein sequence ID" value="Vigun02g142900.3.v1.2"/>
    <property type="gene ID" value="Vigun02g142900.v1.2"/>
</dbReference>
<sequence>MPAQVGVRTRARAALAMEPDTSARPTPKRKTITHTNQDPPKSSKSPRTRTRTTSSSLVKPLTLLPQQPEINRRCLSPTSAEIPAFCCSNNGSTSLDEDMIKLLDLEVESAQVETSTCNGAAQIEGKEMNRSSKHLENSEDTESVEINSCRASSKVQTMPTVSELEEFFVTAEKDIQKRFQDKYNYDVVKDMPLEGRYEWVQLKP</sequence>
<evidence type="ECO:0000256" key="2">
    <source>
        <dbReference type="ARBA" id="ARBA00010274"/>
    </source>
</evidence>
<evidence type="ECO:0000256" key="5">
    <source>
        <dbReference type="PIRNR" id="PIRNR017811"/>
    </source>
</evidence>
<accession>A0A4D6LS46</accession>
<comment type="similarity">
    <text evidence="2 5">Belongs to the CDI family. ICK/KRP subfamily.</text>
</comment>
<feature type="domain" description="Cyclin-dependent kinase inhibitor" evidence="7">
    <location>
        <begin position="158"/>
        <end position="202"/>
    </location>
</feature>
<evidence type="ECO:0000313" key="8">
    <source>
        <dbReference type="EMBL" id="QCD91321.1"/>
    </source>
</evidence>
<dbReference type="GO" id="GO:0004861">
    <property type="term" value="F:cyclin-dependent protein serine/threonine kinase inhibitor activity"/>
    <property type="evidence" value="ECO:0007669"/>
    <property type="project" value="UniProtKB-UniRule"/>
</dbReference>
<evidence type="ECO:0000259" key="7">
    <source>
        <dbReference type="Pfam" id="PF02234"/>
    </source>
</evidence>
<evidence type="ECO:0000313" key="9">
    <source>
        <dbReference type="Proteomes" id="UP000501690"/>
    </source>
</evidence>